<proteinExistence type="predicted"/>
<dbReference type="Proteomes" id="UP000091918">
    <property type="component" value="Unassembled WGS sequence"/>
</dbReference>
<accession>A0A1B7P0W9</accession>
<evidence type="ECO:0000313" key="4">
    <source>
        <dbReference type="Proteomes" id="UP000091918"/>
    </source>
</evidence>
<reference evidence="3 4" key="1">
    <citation type="submission" date="2015-07" db="EMBL/GenBank/DDBJ databases">
        <title>Emmonsia species relationships and genome sequence.</title>
        <authorList>
            <person name="Cuomo C.A."/>
            <person name="Schwartz I.S."/>
            <person name="Kenyon C."/>
            <person name="de Hoog G.S."/>
            <person name="Govender N.P."/>
            <person name="Botha A."/>
            <person name="Moreno L."/>
            <person name="de Vries M."/>
            <person name="Munoz J.F."/>
            <person name="Stielow J.B."/>
        </authorList>
    </citation>
    <scope>NUCLEOTIDE SEQUENCE [LARGE SCALE GENOMIC DNA]</scope>
    <source>
        <strain evidence="3 4">CBS 136260</strain>
    </source>
</reference>
<gene>
    <name evidence="3" type="ORF">ACJ72_03127</name>
</gene>
<keyword evidence="2" id="KW-0812">Transmembrane</keyword>
<evidence type="ECO:0000256" key="2">
    <source>
        <dbReference type="SAM" id="Phobius"/>
    </source>
</evidence>
<feature type="transmembrane region" description="Helical" evidence="2">
    <location>
        <begin position="6"/>
        <end position="26"/>
    </location>
</feature>
<name>A0A1B7P0W9_9EURO</name>
<evidence type="ECO:0000256" key="1">
    <source>
        <dbReference type="SAM" id="MobiDB-lite"/>
    </source>
</evidence>
<feature type="region of interest" description="Disordered" evidence="1">
    <location>
        <begin position="32"/>
        <end position="95"/>
    </location>
</feature>
<feature type="compositionally biased region" description="Low complexity" evidence="1">
    <location>
        <begin position="35"/>
        <end position="54"/>
    </location>
</feature>
<evidence type="ECO:0000313" key="3">
    <source>
        <dbReference type="EMBL" id="OAX82517.1"/>
    </source>
</evidence>
<dbReference type="AlphaFoldDB" id="A0A1B7P0W9"/>
<keyword evidence="2" id="KW-1133">Transmembrane helix</keyword>
<protein>
    <submittedName>
        <fullName evidence="3">Uncharacterized protein</fullName>
    </submittedName>
</protein>
<dbReference type="EMBL" id="LGUA01000294">
    <property type="protein sequence ID" value="OAX82517.1"/>
    <property type="molecule type" value="Genomic_DNA"/>
</dbReference>
<keyword evidence="4" id="KW-1185">Reference proteome</keyword>
<dbReference type="OrthoDB" id="4188815at2759"/>
<comment type="caution">
    <text evidence="3">The sequence shown here is derived from an EMBL/GenBank/DDBJ whole genome shotgun (WGS) entry which is preliminary data.</text>
</comment>
<organism evidence="3 4">
    <name type="scientific">Emergomyces africanus</name>
    <dbReference type="NCBI Taxonomy" id="1955775"/>
    <lineage>
        <taxon>Eukaryota</taxon>
        <taxon>Fungi</taxon>
        <taxon>Dikarya</taxon>
        <taxon>Ascomycota</taxon>
        <taxon>Pezizomycotina</taxon>
        <taxon>Eurotiomycetes</taxon>
        <taxon>Eurotiomycetidae</taxon>
        <taxon>Onygenales</taxon>
        <taxon>Ajellomycetaceae</taxon>
        <taxon>Emergomyces</taxon>
    </lineage>
</organism>
<sequence>MASLQILYLLGGSWFFLVTFLVLGMCRQKYMRRASPSPSSSSNFTSGRGSSNSTPSALGGARVRDFTPAMSSMPSTASSSAAAAAAGKVGGPKKA</sequence>
<keyword evidence="2" id="KW-0472">Membrane</keyword>
<feature type="compositionally biased region" description="Low complexity" evidence="1">
    <location>
        <begin position="67"/>
        <end position="86"/>
    </location>
</feature>